<organism evidence="1 2">
    <name type="scientific">Prunus armeniaca</name>
    <name type="common">Apricot</name>
    <name type="synonym">Armeniaca vulgaris</name>
    <dbReference type="NCBI Taxonomy" id="36596"/>
    <lineage>
        <taxon>Eukaryota</taxon>
        <taxon>Viridiplantae</taxon>
        <taxon>Streptophyta</taxon>
        <taxon>Embryophyta</taxon>
        <taxon>Tracheophyta</taxon>
        <taxon>Spermatophyta</taxon>
        <taxon>Magnoliopsida</taxon>
        <taxon>eudicotyledons</taxon>
        <taxon>Gunneridae</taxon>
        <taxon>Pentapetalae</taxon>
        <taxon>rosids</taxon>
        <taxon>fabids</taxon>
        <taxon>Rosales</taxon>
        <taxon>Rosaceae</taxon>
        <taxon>Amygdaloideae</taxon>
        <taxon>Amygdaleae</taxon>
        <taxon>Prunus</taxon>
    </lineage>
</organism>
<name>A0A6J5WUI9_PRUAR</name>
<evidence type="ECO:0000313" key="2">
    <source>
        <dbReference type="Proteomes" id="UP000507245"/>
    </source>
</evidence>
<evidence type="ECO:0000313" key="1">
    <source>
        <dbReference type="EMBL" id="CAB4303737.1"/>
    </source>
</evidence>
<keyword evidence="2" id="KW-1185">Reference proteome</keyword>
<accession>A0A6J5WUI9</accession>
<gene>
    <name evidence="1" type="ORF">ORAREDHAP_LOCUS20319</name>
</gene>
<dbReference type="GO" id="GO:0008168">
    <property type="term" value="F:methyltransferase activity"/>
    <property type="evidence" value="ECO:0007669"/>
    <property type="project" value="InterPro"/>
</dbReference>
<dbReference type="Proteomes" id="UP000507245">
    <property type="component" value="Unassembled WGS sequence"/>
</dbReference>
<dbReference type="PANTHER" id="PTHR11746">
    <property type="entry name" value="O-METHYLTRANSFERASE"/>
    <property type="match status" value="1"/>
</dbReference>
<dbReference type="OrthoDB" id="10495648at2759"/>
<dbReference type="AlphaFoldDB" id="A0A6J5WUI9"/>
<dbReference type="InterPro" id="IPR016461">
    <property type="entry name" value="COMT-like"/>
</dbReference>
<sequence length="137" mass="15430">MQILVHSNFFAKDQQVQLPVRPNNNNNNENVVHQDLDDEAEEKAVVVYSLTPASRLLLKESPVLIDPFHLMGTWCHMNSNGNHDHPASPFEMAHGRSFWGLAAQQPKLGSLFNDAMEADSQLLARAVVEDVKEFLRV</sequence>
<dbReference type="InterPro" id="IPR029063">
    <property type="entry name" value="SAM-dependent_MTases_sf"/>
</dbReference>
<dbReference type="Gene3D" id="3.40.50.150">
    <property type="entry name" value="Vaccinia Virus protein VP39"/>
    <property type="match status" value="1"/>
</dbReference>
<protein>
    <submittedName>
        <fullName evidence="1">Uncharacterized protein</fullName>
    </submittedName>
</protein>
<proteinExistence type="predicted"/>
<dbReference type="EMBL" id="CAEKKB010000003">
    <property type="protein sequence ID" value="CAB4303737.1"/>
    <property type="molecule type" value="Genomic_DNA"/>
</dbReference>
<reference evidence="2" key="1">
    <citation type="journal article" date="2020" name="Genome Biol.">
        <title>Gamete binning: chromosome-level and haplotype-resolved genome assembly enabled by high-throughput single-cell sequencing of gamete genomes.</title>
        <authorList>
            <person name="Campoy J.A."/>
            <person name="Sun H."/>
            <person name="Goel M."/>
            <person name="Jiao W.-B."/>
            <person name="Folz-Donahue K."/>
            <person name="Wang N."/>
            <person name="Rubio M."/>
            <person name="Liu C."/>
            <person name="Kukat C."/>
            <person name="Ruiz D."/>
            <person name="Huettel B."/>
            <person name="Schneeberger K."/>
        </authorList>
    </citation>
    <scope>NUCLEOTIDE SEQUENCE [LARGE SCALE GENOMIC DNA]</scope>
    <source>
        <strain evidence="2">cv. Rojo Pasion</strain>
    </source>
</reference>